<dbReference type="InterPro" id="IPR003795">
    <property type="entry name" value="DUF192"/>
</dbReference>
<name>A0A1Y5TB77_9RHOB</name>
<evidence type="ECO:0000313" key="1">
    <source>
        <dbReference type="EMBL" id="SLN59801.1"/>
    </source>
</evidence>
<sequence length="167" mass="17667">MGNGARAERRLIPRTLLALALWAGLAGAVAAQGLCAEDRVTVIGDWGQARFGVAVADEPGERAQGLMYVERMPTMSGMLFVYERPQRASFWMENTLFPLDMIFAGPDGTVTRVHDNAIPLDRTGIDGGPDVQYVLEINGGLAGQLGIAPGDILQHPAIGPDPAAPCG</sequence>
<protein>
    <recommendedName>
        <fullName evidence="3">ACR</fullName>
    </recommendedName>
</protein>
<accession>A0A1Y5TB77</accession>
<dbReference type="PANTHER" id="PTHR37953:SF1">
    <property type="entry name" value="UPF0127 PROTEIN MJ1496"/>
    <property type="match status" value="1"/>
</dbReference>
<organism evidence="1 2">
    <name type="scientific">Roseisalinus antarcticus</name>
    <dbReference type="NCBI Taxonomy" id="254357"/>
    <lineage>
        <taxon>Bacteria</taxon>
        <taxon>Pseudomonadati</taxon>
        <taxon>Pseudomonadota</taxon>
        <taxon>Alphaproteobacteria</taxon>
        <taxon>Rhodobacterales</taxon>
        <taxon>Roseobacteraceae</taxon>
        <taxon>Roseisalinus</taxon>
    </lineage>
</organism>
<dbReference type="PANTHER" id="PTHR37953">
    <property type="entry name" value="UPF0127 PROTEIN MJ1496"/>
    <property type="match status" value="1"/>
</dbReference>
<dbReference type="RefSeq" id="WP_143535559.1">
    <property type="nucleotide sequence ID" value="NZ_FWFZ01000014.1"/>
</dbReference>
<dbReference type="OrthoDB" id="9808290at2"/>
<dbReference type="InterPro" id="IPR038695">
    <property type="entry name" value="Saro_0823-like_sf"/>
</dbReference>
<gene>
    <name evidence="1" type="ORF">ROA7023_02750</name>
</gene>
<dbReference type="EMBL" id="FWFZ01000014">
    <property type="protein sequence ID" value="SLN59801.1"/>
    <property type="molecule type" value="Genomic_DNA"/>
</dbReference>
<dbReference type="Gene3D" id="2.60.120.1140">
    <property type="entry name" value="Protein of unknown function DUF192"/>
    <property type="match status" value="1"/>
</dbReference>
<evidence type="ECO:0008006" key="3">
    <source>
        <dbReference type="Google" id="ProtNLM"/>
    </source>
</evidence>
<dbReference type="AlphaFoldDB" id="A0A1Y5TB77"/>
<dbReference type="Pfam" id="PF02643">
    <property type="entry name" value="DUF192"/>
    <property type="match status" value="1"/>
</dbReference>
<dbReference type="Proteomes" id="UP000193900">
    <property type="component" value="Unassembled WGS sequence"/>
</dbReference>
<evidence type="ECO:0000313" key="2">
    <source>
        <dbReference type="Proteomes" id="UP000193900"/>
    </source>
</evidence>
<reference evidence="1 2" key="1">
    <citation type="submission" date="2017-03" db="EMBL/GenBank/DDBJ databases">
        <authorList>
            <person name="Afonso C.L."/>
            <person name="Miller P.J."/>
            <person name="Scott M.A."/>
            <person name="Spackman E."/>
            <person name="Goraichik I."/>
            <person name="Dimitrov K.M."/>
            <person name="Suarez D.L."/>
            <person name="Swayne D.E."/>
        </authorList>
    </citation>
    <scope>NUCLEOTIDE SEQUENCE [LARGE SCALE GENOMIC DNA]</scope>
    <source>
        <strain evidence="1 2">CECT 7023</strain>
    </source>
</reference>
<proteinExistence type="predicted"/>
<keyword evidence="2" id="KW-1185">Reference proteome</keyword>